<feature type="domain" description="GP-PDE" evidence="14">
    <location>
        <begin position="8"/>
        <end position="251"/>
    </location>
</feature>
<keyword evidence="16" id="KW-1185">Reference proteome</keyword>
<feature type="region of interest" description="Disordered" evidence="13">
    <location>
        <begin position="874"/>
        <end position="909"/>
    </location>
</feature>
<evidence type="ECO:0000256" key="11">
    <source>
        <dbReference type="ARBA" id="ARBA00024615"/>
    </source>
</evidence>
<dbReference type="EMBL" id="JACAZE010000001">
    <property type="protein sequence ID" value="KAF7323035.1"/>
    <property type="molecule type" value="Genomic_DNA"/>
</dbReference>
<proteinExistence type="inferred from homology"/>
<accession>A0A8H6TWJ4</accession>
<evidence type="ECO:0000256" key="2">
    <source>
        <dbReference type="ARBA" id="ARBA00004623"/>
    </source>
</evidence>
<dbReference type="GO" id="GO:0008081">
    <property type="term" value="F:phosphoric diester hydrolase activity"/>
    <property type="evidence" value="ECO:0007669"/>
    <property type="project" value="InterPro"/>
</dbReference>
<feature type="compositionally biased region" description="Polar residues" evidence="13">
    <location>
        <begin position="1702"/>
        <end position="1711"/>
    </location>
</feature>
<comment type="similarity">
    <text evidence="3">Belongs to the ATG2 family.</text>
</comment>
<evidence type="ECO:0000256" key="3">
    <source>
        <dbReference type="ARBA" id="ARBA00009714"/>
    </source>
</evidence>
<comment type="catalytic activity">
    <reaction evidence="11">
        <text>a 1,2-diacyl-sn-glycero-3-phosphoethanolamine(in) = a 1,2-diacyl-sn-glycero-3-phosphoethanolamine(out)</text>
        <dbReference type="Rhea" id="RHEA:38895"/>
        <dbReference type="ChEBI" id="CHEBI:64612"/>
    </reaction>
</comment>
<dbReference type="CDD" id="cd08570">
    <property type="entry name" value="GDPD_YPL206cp_fungi"/>
    <property type="match status" value="1"/>
</dbReference>
<evidence type="ECO:0000256" key="6">
    <source>
        <dbReference type="ARBA" id="ARBA00022824"/>
    </source>
</evidence>
<dbReference type="GO" id="GO:0000422">
    <property type="term" value="P:autophagy of mitochondrion"/>
    <property type="evidence" value="ECO:0007669"/>
    <property type="project" value="TreeGrafter"/>
</dbReference>
<evidence type="ECO:0000256" key="13">
    <source>
        <dbReference type="SAM" id="MobiDB-lite"/>
    </source>
</evidence>
<evidence type="ECO:0000256" key="4">
    <source>
        <dbReference type="ARBA" id="ARBA00018070"/>
    </source>
</evidence>
<dbReference type="InterPro" id="IPR017946">
    <property type="entry name" value="PLC-like_Pdiesterase_TIM-brl"/>
</dbReference>
<dbReference type="Pfam" id="PF03009">
    <property type="entry name" value="GDPD"/>
    <property type="match status" value="1"/>
</dbReference>
<dbReference type="GO" id="GO:0034727">
    <property type="term" value="P:piecemeal microautophagy of the nucleus"/>
    <property type="evidence" value="ECO:0007669"/>
    <property type="project" value="TreeGrafter"/>
</dbReference>
<dbReference type="PANTHER" id="PTHR13190:SF1">
    <property type="entry name" value="AUTOPHAGY-RELATED 2, ISOFORM A"/>
    <property type="match status" value="1"/>
</dbReference>
<dbReference type="GO" id="GO:0061723">
    <property type="term" value="P:glycophagy"/>
    <property type="evidence" value="ECO:0007669"/>
    <property type="project" value="TreeGrafter"/>
</dbReference>
<feature type="compositionally biased region" description="Low complexity" evidence="13">
    <location>
        <begin position="587"/>
        <end position="596"/>
    </location>
</feature>
<dbReference type="InterPro" id="IPR030395">
    <property type="entry name" value="GP_PDE_dom"/>
</dbReference>
<dbReference type="GO" id="GO:0061709">
    <property type="term" value="P:reticulophagy"/>
    <property type="evidence" value="ECO:0007669"/>
    <property type="project" value="TreeGrafter"/>
</dbReference>
<feature type="region of interest" description="Disordered" evidence="13">
    <location>
        <begin position="1702"/>
        <end position="1729"/>
    </location>
</feature>
<evidence type="ECO:0000256" key="7">
    <source>
        <dbReference type="ARBA" id="ARBA00023006"/>
    </source>
</evidence>
<feature type="region of interest" description="Disordered" evidence="13">
    <location>
        <begin position="571"/>
        <end position="600"/>
    </location>
</feature>
<evidence type="ECO:0000256" key="10">
    <source>
        <dbReference type="ARBA" id="ARBA00024479"/>
    </source>
</evidence>
<keyword evidence="9" id="KW-0472">Membrane</keyword>
<keyword evidence="7" id="KW-0072">Autophagy</keyword>
<comment type="caution">
    <text evidence="15">The sequence shown here is derived from an EMBL/GenBank/DDBJ whole genome shotgun (WGS) entry which is preliminary data.</text>
</comment>
<name>A0A8H6TWJ4_MYCCL</name>
<dbReference type="GO" id="GO:0061908">
    <property type="term" value="C:phagophore"/>
    <property type="evidence" value="ECO:0007669"/>
    <property type="project" value="TreeGrafter"/>
</dbReference>
<comment type="subcellular location">
    <subcellularLocation>
        <location evidence="1">Endoplasmic reticulum membrane</location>
        <topology evidence="1">Peripheral membrane protein</topology>
    </subcellularLocation>
    <subcellularLocation>
        <location evidence="2">Preautophagosomal structure membrane</location>
        <topology evidence="2">Peripheral membrane protein</topology>
    </subcellularLocation>
</comment>
<feature type="region of interest" description="Disordered" evidence="13">
    <location>
        <begin position="942"/>
        <end position="977"/>
    </location>
</feature>
<evidence type="ECO:0000256" key="9">
    <source>
        <dbReference type="ARBA" id="ARBA00023136"/>
    </source>
</evidence>
<evidence type="ECO:0000256" key="8">
    <source>
        <dbReference type="ARBA" id="ARBA00023055"/>
    </source>
</evidence>
<dbReference type="Gene3D" id="3.20.20.190">
    <property type="entry name" value="Phosphatidylinositol (PI) phosphodiesterase"/>
    <property type="match status" value="1"/>
</dbReference>
<dbReference type="GO" id="GO:0034045">
    <property type="term" value="C:phagophore assembly site membrane"/>
    <property type="evidence" value="ECO:0007669"/>
    <property type="project" value="UniProtKB-SubCell"/>
</dbReference>
<evidence type="ECO:0000256" key="12">
    <source>
        <dbReference type="ARBA" id="ARBA00024631"/>
    </source>
</evidence>
<dbReference type="SUPFAM" id="SSF51695">
    <property type="entry name" value="PLC-like phosphodiesterases"/>
    <property type="match status" value="1"/>
</dbReference>
<dbReference type="GO" id="GO:0000045">
    <property type="term" value="P:autophagosome assembly"/>
    <property type="evidence" value="ECO:0007669"/>
    <property type="project" value="TreeGrafter"/>
</dbReference>
<dbReference type="GO" id="GO:0005789">
    <property type="term" value="C:endoplasmic reticulum membrane"/>
    <property type="evidence" value="ECO:0007669"/>
    <property type="project" value="UniProtKB-SubCell"/>
</dbReference>
<dbReference type="OrthoDB" id="18982at2759"/>
<organism evidence="15 16">
    <name type="scientific">Mycena chlorophos</name>
    <name type="common">Agaric fungus</name>
    <name type="synonym">Agaricus chlorophos</name>
    <dbReference type="NCBI Taxonomy" id="658473"/>
    <lineage>
        <taxon>Eukaryota</taxon>
        <taxon>Fungi</taxon>
        <taxon>Dikarya</taxon>
        <taxon>Basidiomycota</taxon>
        <taxon>Agaricomycotina</taxon>
        <taxon>Agaricomycetes</taxon>
        <taxon>Agaricomycetidae</taxon>
        <taxon>Agaricales</taxon>
        <taxon>Marasmiineae</taxon>
        <taxon>Mycenaceae</taxon>
        <taxon>Mycena</taxon>
    </lineage>
</organism>
<gene>
    <name evidence="15" type="ORF">HMN09_00083400</name>
</gene>
<reference evidence="15" key="1">
    <citation type="submission" date="2020-05" db="EMBL/GenBank/DDBJ databases">
        <title>Mycena genomes resolve the evolution of fungal bioluminescence.</title>
        <authorList>
            <person name="Tsai I.J."/>
        </authorList>
    </citation>
    <scope>NUCLEOTIDE SEQUENCE</scope>
    <source>
        <strain evidence="15">110903Hualien_Pintung</strain>
    </source>
</reference>
<evidence type="ECO:0000259" key="14">
    <source>
        <dbReference type="PROSITE" id="PS51704"/>
    </source>
</evidence>
<dbReference type="PROSITE" id="PS51704">
    <property type="entry name" value="GP_PDE"/>
    <property type="match status" value="1"/>
</dbReference>
<dbReference type="GO" id="GO:0006869">
    <property type="term" value="P:lipid transport"/>
    <property type="evidence" value="ECO:0007669"/>
    <property type="project" value="UniProtKB-KW"/>
</dbReference>
<dbReference type="GO" id="GO:0043495">
    <property type="term" value="F:protein-membrane adaptor activity"/>
    <property type="evidence" value="ECO:0007669"/>
    <property type="project" value="TreeGrafter"/>
</dbReference>
<evidence type="ECO:0000313" key="16">
    <source>
        <dbReference type="Proteomes" id="UP000613580"/>
    </source>
</evidence>
<dbReference type="GO" id="GO:0006629">
    <property type="term" value="P:lipid metabolic process"/>
    <property type="evidence" value="ECO:0007669"/>
    <property type="project" value="InterPro"/>
</dbReference>
<comment type="catalytic activity">
    <reaction evidence="10">
        <text>a 1,2-diacyl-sn-glycero-3-phospho-L-serine(in) = a 1,2-diacyl-sn-glycero-3-phospho-L-serine(out)</text>
        <dbReference type="Rhea" id="RHEA:38663"/>
        <dbReference type="ChEBI" id="CHEBI:57262"/>
    </reaction>
</comment>
<evidence type="ECO:0000256" key="1">
    <source>
        <dbReference type="ARBA" id="ARBA00004406"/>
    </source>
</evidence>
<keyword evidence="6" id="KW-0256">Endoplasmic reticulum</keyword>
<dbReference type="GO" id="GO:0032266">
    <property type="term" value="F:phosphatidylinositol-3-phosphate binding"/>
    <property type="evidence" value="ECO:0007669"/>
    <property type="project" value="TreeGrafter"/>
</dbReference>
<feature type="compositionally biased region" description="Low complexity" evidence="13">
    <location>
        <begin position="622"/>
        <end position="632"/>
    </location>
</feature>
<dbReference type="Pfam" id="PF13329">
    <property type="entry name" value="ATG2_CAD"/>
    <property type="match status" value="1"/>
</dbReference>
<keyword evidence="5" id="KW-0813">Transport</keyword>
<dbReference type="InterPro" id="IPR026849">
    <property type="entry name" value="ATG2"/>
</dbReference>
<protein>
    <recommendedName>
        <fullName evidence="4">Autophagy-related protein 2</fullName>
    </recommendedName>
</protein>
<comment type="catalytic activity">
    <reaction evidence="12">
        <text>a 1,2-diacyl-sn-glycero-3-phosphocholine(in) = a 1,2-diacyl-sn-glycero-3-phosphocholine(out)</text>
        <dbReference type="Rhea" id="RHEA:38571"/>
        <dbReference type="ChEBI" id="CHEBI:57643"/>
    </reaction>
</comment>
<dbReference type="PANTHER" id="PTHR13190">
    <property type="entry name" value="AUTOPHAGY-RELATED 2, ISOFORM A"/>
    <property type="match status" value="1"/>
</dbReference>
<dbReference type="Proteomes" id="UP000613580">
    <property type="component" value="Unassembled WGS sequence"/>
</dbReference>
<feature type="region of interest" description="Disordered" evidence="13">
    <location>
        <begin position="622"/>
        <end position="657"/>
    </location>
</feature>
<evidence type="ECO:0000313" key="15">
    <source>
        <dbReference type="EMBL" id="KAF7323035.1"/>
    </source>
</evidence>
<keyword evidence="8" id="KW-0445">Lipid transport</keyword>
<sequence length="2156" mass="235295">MAASVVVPECWGHRGASAHLPENTMESFKAAIAAGVDGLESDVHVSRDGVLLMFHDPTLNRTTDFTGEINQRDWFGPDGMEHARTKKEPRQPIPTFNETLALVMQPENMHIKLNADIKPSNDPEKLFSAMHTSISAFPDWETKLAPRILLGLWHPKFIRAAKRILPYCRRSCISFSLWLARTYLWEDVECVSIAFNVLLSPDGQKFYQEAHQAGKRILVFTVNRQEHMMEMVRLQVDVILTDYPERYLELRSGLQKNYQSMLLKFSDPWFLWKSLLFYSPIVFLQQRITYVRLASCGHALAMSSWSSWLPGTSSWFPSFPSIALPSSIQRRFLSFVLRKSLGHLLKPGQLDVDQIDSQIGSGYVQVSDLQLNDDAINDSLAGLPLELAAGSISRVTARIPWPNPLTSTVGLSIEGLHLTFRVVSPKDAPPIAQNLTESVVSVADSFIHDELTAKEEATLRESFHPDLVADVPGGLDPFISAPEEEPPLNADDDPAGVSIFATLIERLLARFEFDATNTTVSIEHAERVCFTAHLPRIEYGTDTAPDEGSGVTRSITIAGLSVTARSLSQFTSEPESVVDGSVPQTRSPSPTSSSSSLDEATQFAMSQSLAFLPRPASPASSVASSMYQSAISEADATTPDEEPERTPPRRTYSTEPQVLLSFSGDPLKIGLTTPGPREAGSPGIGRSEVMTLSVEMGFIGCALAAWHLREVMGIVDAVASSLPQARKPSQTAASSTAGYVMEMHLALRGVILLLLPALAEDPESATLAGFFGRPHIPPKLLQPYLRLHLDTIQATMSPSSNSSTFFLADISAFAFHGAGSTSASPILITDHNLPSQYAITHFHPDSTTASEQPPLPTFTVLDWTDPEQQATGMKISHWRVKPPSQRAKGQPSVERPPSHAVDVVKRSTRKTEATTVVDIAVEPLHLFLNLDSASALQQFVKELTEPPSRSRAFRRPASRDSDEDTPPTTPQPRQYSENTALDVLADMDEGEVPSTSIDLKCAMIRIETRCPPPPGSMNRSGAFVVDIHGIHVSVNPGETPKVVRFSPTNAREDPLGSVRSSRILVAYSPATGAKATAILSAGPLQSANEESALLPCISVANGSVSVKMPSVYAYLSKNQLDGLQYLIDDCSQLFERISASNAAALELDVTGSGDTELIGSRFFSKSRTGSGSGSTLGAGNPSQGFLATVEVTEASVRIILGDESYRPFDIIASDVEIVAQTKKERKEETVFTVTARGLEARNTSTARAVDVLLSLTTPRGLMSSPRPILKLVFTSFVVPETTAKESKLRMTLWGFTFNFSPNIQWIADLQSFVKPPPGAFESVVPTERTHISLKILDGSIRAVAAKHPGALVIHSGNLLFSTTLVGGSTDVALQLSLAELAVMMVDDLADVVVPSAHKYSGVALWNKRGYALLSEISHLDLKFSNKLTATPPLTLVLVERVGLRLHLCADSMSSVTAFSQDLAAAFAPPPDEDFVPKAKAPPAVVSSPPSSEALMASVDDMAFNRVPEVGPPADMINDDLPTNMDYLDESFGAAAGLRELRDDDLDDFDVGDATIDAVNTPGLVSKVGGETIKMFRPEGLHIVEHHFDTLPPETTDVASTLGVTTTRVRVHNADINVFLYDGYDWVRTRRTIEDEVKQMRRRLAKIRQLVAGGQTQDPSFEETGALLFNSVYIGLDQDADELEPAALIAAIDEELKDDLETASQSSWQSLRPSAAGAQPRSRSMKVHGKRLTRAKAPSIEFQLMGLEAEVDQYHPDESIVSRTFATVKDLEILDRMGTSTWNKFLSELRSDLRGNVRETDSSMVRVELRSVRPVPGLPSEEARLRAKILPLRLYVDQDALDFLKTFFSFKDPYAAPPTGDSSGDIYFQLAEIFPVDLKLDYKPRRVDYRALREGRTIELMNFFHFDGAEMTLRHITLSGITGWPRLFDLLNDIWTPDVKATQLVDVISGVAPIRSVVNVGSGVADLVLLPIAQYKKDGRIVRGVQKGTTAFLKSTAVEAIKLGARLATGTQVILEQAEDVLGGQFKGPVTTEAVQPVNADYVFEGGSDDEDEPDADRISKYAEQPADLREGVQSAYKSLQRNLHSAAQTILAVPMEVYERSGTEGPVRAVVRAVPIAVLKSGIGVTEAVSKTMLGLHNTLQPETRQENDAKYKHRS</sequence>
<evidence type="ECO:0000256" key="5">
    <source>
        <dbReference type="ARBA" id="ARBA00022448"/>
    </source>
</evidence>